<dbReference type="Pfam" id="PF13831">
    <property type="entry name" value="PHD_2"/>
    <property type="match status" value="1"/>
</dbReference>
<feature type="domain" description="SET" evidence="16">
    <location>
        <begin position="1865"/>
        <end position="1986"/>
    </location>
</feature>
<dbReference type="CDD" id="cd10518">
    <property type="entry name" value="SET_SETD1-like"/>
    <property type="match status" value="1"/>
</dbReference>
<dbReference type="Gene3D" id="2.170.270.10">
    <property type="entry name" value="SET domain"/>
    <property type="match status" value="1"/>
</dbReference>
<dbReference type="GO" id="GO:0008270">
    <property type="term" value="F:zinc ion binding"/>
    <property type="evidence" value="ECO:0007669"/>
    <property type="project" value="UniProtKB-KW"/>
</dbReference>
<reference evidence="19" key="1">
    <citation type="journal article" date="2021" name="Nat. Commun.">
        <title>Genomic analyses provide insights into spinach domestication and the genetic basis of agronomic traits.</title>
        <authorList>
            <person name="Cai X."/>
            <person name="Sun X."/>
            <person name="Xu C."/>
            <person name="Sun H."/>
            <person name="Wang X."/>
            <person name="Ge C."/>
            <person name="Zhang Z."/>
            <person name="Wang Q."/>
            <person name="Fei Z."/>
            <person name="Jiao C."/>
            <person name="Wang Q."/>
        </authorList>
    </citation>
    <scope>NUCLEOTIDE SEQUENCE [LARGE SCALE GENOMIC DNA]</scope>
    <source>
        <strain evidence="19">cv. Varoflay</strain>
    </source>
</reference>
<evidence type="ECO:0000256" key="1">
    <source>
        <dbReference type="ARBA" id="ARBA00004123"/>
    </source>
</evidence>
<dbReference type="InterPro" id="IPR034732">
    <property type="entry name" value="EPHD"/>
</dbReference>
<feature type="region of interest" description="Disordered" evidence="14">
    <location>
        <begin position="1161"/>
        <end position="1180"/>
    </location>
</feature>
<dbReference type="InterPro" id="IPR003616">
    <property type="entry name" value="Post-SET_dom"/>
</dbReference>
<feature type="region of interest" description="Disordered" evidence="14">
    <location>
        <begin position="1365"/>
        <end position="1396"/>
    </location>
</feature>
<keyword evidence="8" id="KW-0862">Zinc</keyword>
<dbReference type="SMART" id="SM00317">
    <property type="entry name" value="SET"/>
    <property type="match status" value="1"/>
</dbReference>
<dbReference type="GO" id="GO:0032259">
    <property type="term" value="P:methylation"/>
    <property type="evidence" value="ECO:0007669"/>
    <property type="project" value="UniProtKB-KW"/>
</dbReference>
<organism evidence="19 20">
    <name type="scientific">Spinacia oleracea</name>
    <name type="common">Spinach</name>
    <dbReference type="NCBI Taxonomy" id="3562"/>
    <lineage>
        <taxon>Eukaryota</taxon>
        <taxon>Viridiplantae</taxon>
        <taxon>Streptophyta</taxon>
        <taxon>Embryophyta</taxon>
        <taxon>Tracheophyta</taxon>
        <taxon>Spermatophyta</taxon>
        <taxon>Magnoliopsida</taxon>
        <taxon>eudicotyledons</taxon>
        <taxon>Gunneridae</taxon>
        <taxon>Pentapetalae</taxon>
        <taxon>Caryophyllales</taxon>
        <taxon>Chenopodiaceae</taxon>
        <taxon>Chenopodioideae</taxon>
        <taxon>Anserineae</taxon>
        <taxon>Spinacia</taxon>
    </lineage>
</organism>
<keyword evidence="10" id="KW-0805">Transcription regulation</keyword>
<feature type="compositionally biased region" description="Polar residues" evidence="14">
    <location>
        <begin position="347"/>
        <end position="362"/>
    </location>
</feature>
<dbReference type="SMART" id="SM00249">
    <property type="entry name" value="PHD"/>
    <property type="match status" value="2"/>
</dbReference>
<protein>
    <submittedName>
        <fullName evidence="20">Uncharacterized protein isoform X1</fullName>
    </submittedName>
</protein>
<dbReference type="GO" id="GO:0042800">
    <property type="term" value="F:histone H3K4 methyltransferase activity"/>
    <property type="evidence" value="ECO:0000318"/>
    <property type="project" value="GO_Central"/>
</dbReference>
<evidence type="ECO:0000259" key="18">
    <source>
        <dbReference type="PROSITE" id="PS51805"/>
    </source>
</evidence>
<dbReference type="GeneID" id="110801182"/>
<dbReference type="RefSeq" id="XP_021862201.2">
    <property type="nucleotide sequence ID" value="XM_022006509.2"/>
</dbReference>
<evidence type="ECO:0000256" key="14">
    <source>
        <dbReference type="SAM" id="MobiDB-lite"/>
    </source>
</evidence>
<keyword evidence="7 13" id="KW-0863">Zinc-finger</keyword>
<feature type="domain" description="PHD-type" evidence="18">
    <location>
        <begin position="1644"/>
        <end position="1761"/>
    </location>
</feature>
<dbReference type="PROSITE" id="PS50280">
    <property type="entry name" value="SET"/>
    <property type="match status" value="1"/>
</dbReference>
<dbReference type="InterPro" id="IPR046341">
    <property type="entry name" value="SET_dom_sf"/>
</dbReference>
<dbReference type="PANTHER" id="PTHR45838:SF4">
    <property type="entry name" value="HISTONE-LYSINE N-METHYLTRANSFERASE TRITHORAX"/>
    <property type="match status" value="1"/>
</dbReference>
<evidence type="ECO:0000256" key="6">
    <source>
        <dbReference type="ARBA" id="ARBA00022737"/>
    </source>
</evidence>
<keyword evidence="19" id="KW-1185">Reference proteome</keyword>
<dbReference type="GO" id="GO:0035097">
    <property type="term" value="C:histone methyltransferase complex"/>
    <property type="evidence" value="ECO:0000318"/>
    <property type="project" value="GO_Central"/>
</dbReference>
<dbReference type="GO" id="GO:0045893">
    <property type="term" value="P:positive regulation of DNA-templated transcription"/>
    <property type="evidence" value="ECO:0000318"/>
    <property type="project" value="GO_Central"/>
</dbReference>
<dbReference type="SUPFAM" id="SSF82199">
    <property type="entry name" value="SET domain"/>
    <property type="match status" value="1"/>
</dbReference>
<feature type="compositionally biased region" description="Polar residues" evidence="14">
    <location>
        <begin position="1161"/>
        <end position="1175"/>
    </location>
</feature>
<dbReference type="PROSITE" id="PS50868">
    <property type="entry name" value="POST_SET"/>
    <property type="match status" value="1"/>
</dbReference>
<dbReference type="InterPro" id="IPR013083">
    <property type="entry name" value="Znf_RING/FYVE/PHD"/>
</dbReference>
<evidence type="ECO:0000256" key="10">
    <source>
        <dbReference type="ARBA" id="ARBA00023015"/>
    </source>
</evidence>
<evidence type="ECO:0000256" key="7">
    <source>
        <dbReference type="ARBA" id="ARBA00022771"/>
    </source>
</evidence>
<feature type="domain" description="Post-SET" evidence="17">
    <location>
        <begin position="1994"/>
        <end position="2010"/>
    </location>
</feature>
<feature type="compositionally biased region" description="Acidic residues" evidence="14">
    <location>
        <begin position="1418"/>
        <end position="1429"/>
    </location>
</feature>
<feature type="region of interest" description="Disordered" evidence="14">
    <location>
        <begin position="380"/>
        <end position="422"/>
    </location>
</feature>
<keyword evidence="2" id="KW-0489">Methyltransferase</keyword>
<dbReference type="InterPro" id="IPR032308">
    <property type="entry name" value="TDBD"/>
</dbReference>
<evidence type="ECO:0000256" key="4">
    <source>
        <dbReference type="ARBA" id="ARBA00022691"/>
    </source>
</evidence>
<accession>A0A9R0J795</accession>
<dbReference type="PROSITE" id="PS51805">
    <property type="entry name" value="EPHD"/>
    <property type="match status" value="1"/>
</dbReference>
<dbReference type="InterPro" id="IPR001965">
    <property type="entry name" value="Znf_PHD"/>
</dbReference>
<dbReference type="KEGG" id="soe:110801182"/>
<evidence type="ECO:0000313" key="20">
    <source>
        <dbReference type="RefSeq" id="XP_021862201.2"/>
    </source>
</evidence>
<keyword evidence="6" id="KW-0677">Repeat</keyword>
<dbReference type="PROSITE" id="PS50016">
    <property type="entry name" value="ZF_PHD_2"/>
    <property type="match status" value="1"/>
</dbReference>
<dbReference type="Pfam" id="PF00856">
    <property type="entry name" value="SET"/>
    <property type="match status" value="1"/>
</dbReference>
<feature type="region of interest" description="Disordered" evidence="14">
    <location>
        <begin position="343"/>
        <end position="362"/>
    </location>
</feature>
<evidence type="ECO:0000259" key="16">
    <source>
        <dbReference type="PROSITE" id="PS50280"/>
    </source>
</evidence>
<gene>
    <name evidence="20" type="primary">LOC110801182</name>
</gene>
<evidence type="ECO:0000256" key="3">
    <source>
        <dbReference type="ARBA" id="ARBA00022679"/>
    </source>
</evidence>
<evidence type="ECO:0000256" key="8">
    <source>
        <dbReference type="ARBA" id="ARBA00022833"/>
    </source>
</evidence>
<evidence type="ECO:0000256" key="9">
    <source>
        <dbReference type="ARBA" id="ARBA00022853"/>
    </source>
</evidence>
<dbReference type="Proteomes" id="UP000813463">
    <property type="component" value="Chromosome 1"/>
</dbReference>
<dbReference type="Pfam" id="PF16135">
    <property type="entry name" value="TDBD"/>
    <property type="match status" value="1"/>
</dbReference>
<dbReference type="InterPro" id="IPR001214">
    <property type="entry name" value="SET_dom"/>
</dbReference>
<feature type="region of interest" description="Disordered" evidence="14">
    <location>
        <begin position="1770"/>
        <end position="1793"/>
    </location>
</feature>
<evidence type="ECO:0000256" key="5">
    <source>
        <dbReference type="ARBA" id="ARBA00022723"/>
    </source>
</evidence>
<keyword evidence="4" id="KW-0949">S-adenosyl-L-methionine</keyword>
<evidence type="ECO:0000256" key="12">
    <source>
        <dbReference type="ARBA" id="ARBA00023242"/>
    </source>
</evidence>
<feature type="domain" description="PHD-type" evidence="15">
    <location>
        <begin position="1526"/>
        <end position="1576"/>
    </location>
</feature>
<keyword evidence="3" id="KW-0808">Transferase</keyword>
<evidence type="ECO:0000259" key="17">
    <source>
        <dbReference type="PROSITE" id="PS50868"/>
    </source>
</evidence>
<dbReference type="Gene3D" id="3.30.40.10">
    <property type="entry name" value="Zinc/RING finger domain, C3HC4 (zinc finger)"/>
    <property type="match status" value="2"/>
</dbReference>
<comment type="subcellular location">
    <subcellularLocation>
        <location evidence="1">Nucleus</location>
    </subcellularLocation>
</comment>
<dbReference type="InterPro" id="IPR011011">
    <property type="entry name" value="Znf_FYVE_PHD"/>
</dbReference>
<dbReference type="InterPro" id="IPR019787">
    <property type="entry name" value="Znf_PHD-finger"/>
</dbReference>
<evidence type="ECO:0000256" key="11">
    <source>
        <dbReference type="ARBA" id="ARBA00023163"/>
    </source>
</evidence>
<evidence type="ECO:0000256" key="2">
    <source>
        <dbReference type="ARBA" id="ARBA00022603"/>
    </source>
</evidence>
<keyword evidence="9" id="KW-0156">Chromatin regulator</keyword>
<dbReference type="Pfam" id="PF13832">
    <property type="entry name" value="zf-HC5HC2H_2"/>
    <property type="match status" value="1"/>
</dbReference>
<feature type="compositionally biased region" description="Polar residues" evidence="14">
    <location>
        <begin position="1384"/>
        <end position="1396"/>
    </location>
</feature>
<dbReference type="SUPFAM" id="SSF57903">
    <property type="entry name" value="FYVE/PHD zinc finger"/>
    <property type="match status" value="1"/>
</dbReference>
<dbReference type="CDD" id="cd15571">
    <property type="entry name" value="ePHD"/>
    <property type="match status" value="1"/>
</dbReference>
<keyword evidence="12" id="KW-0539">Nucleus</keyword>
<evidence type="ECO:0000256" key="13">
    <source>
        <dbReference type="PROSITE-ProRule" id="PRU00146"/>
    </source>
</evidence>
<evidence type="ECO:0000259" key="15">
    <source>
        <dbReference type="PROSITE" id="PS50016"/>
    </source>
</evidence>
<dbReference type="PANTHER" id="PTHR45838">
    <property type="entry name" value="HISTONE-LYSINE-N-METHYLTRANSFERASE 2 KMT2 FAMILY MEMBER"/>
    <property type="match status" value="1"/>
</dbReference>
<proteinExistence type="predicted"/>
<feature type="region of interest" description="Disordered" evidence="14">
    <location>
        <begin position="1415"/>
        <end position="1447"/>
    </location>
</feature>
<feature type="compositionally biased region" description="Basic and acidic residues" evidence="14">
    <location>
        <begin position="1770"/>
        <end position="1786"/>
    </location>
</feature>
<name>A0A9R0J795_SPIOL</name>
<sequence length="2010" mass="221457">MEDGCQMRCGLKVPCSSSRVTHSSEQFQLQEARNQMNMNTNHCILPHDVREQGPLSPQIKQAPTSNILNFGSCKPMHLETGSSFHSLSSAPPLSQYDFQRQFNMHSSSHGCIPDTSAQGNVGKMPTWALFQNSTNFNARDGVDVHPIFPSRPVMNANNGSSHGLCDDINALRQLITHPGSRNESGINTSLQKGVTCAPTRSSNLPDASLQTPSSVYNKQSSVAGGCPRVFCMGASGDLLLSNTGVFGILCSCHGLHMSVSEFCEHSGLSDVNPGYAVRMDSGESIAQWRKVYLQNFGIRAPGDHRGWDWPERLLATSGLTNSSMAVADRRKVFDMSSLFNSSAESSLQPQNNVSTSRPRSTQEFSNQILKNAQMENGCNHCNMGTSRRNSHNMTDDPKIASPTLRNSKPSLPSDKEGSGNGCHCENSFSSAFQNLQSVGSRENNSSKDKVVLQRGPFSSSIDLKLGQPSQLSRGTGPIALTTVRHHTSGVQAATVQEKLNQNSNSKVSEKNTQHLFCKFAADFSRTKELFLAGPLNNAPTSFLASPLNNALISTNSIVHAEHLKDGLYSSSTMSVPVRSSNNTAGGNLYNKEINKRKTDNHSFSPRTLHYQPCLDRSVLIDFSCNGDAPIRPSDINKSALPNNMGRIRDATCGREGSIVGSESGSRLYAKEMESSGFTGNGKSCNPNGCALTSAKFTIPETGNIPSGVSGASNYVGNTCNLASNPDRDQFSNKLKNSSFNFRTTPTLQATSSGFTPLSTFLAPGYGSVSFSKDVEAVNSRIRDESLKLLSLRNVEKSFKEKPMDASLVLDQPSRIHADKRQQSENCKIPDLRAHALFFDHGSFEEQRHGRPFSVGHIVSPSFLPDVGHKKGENLGAVTEETTLLSKLADNYNEDPCNRQPKQQSSLSVERQENMECGCNMVKRCNGGSCHISAKCSYNVQTVCSKRNQENIAVVETPRYSSSRISEDRVFIEKTTGVECNQKEKELKFKSDCGNSQWIDVPSKAYTVSKMICQDAPTHLLDTREESETNLKELAAKGIFKSDQAAELLKVKELSNISSGCSAPVVTQESNEVNMIDSGTVGGCHTMYGNGQIADQGSSAISRSSSSVEAIDSVRSSILVCDGKTKSTEDTSLTVSENVAHHEGINEFRQTYSNELQNFTVSGGSSDEVSNNTQNDDGFKRTKRKRTTKWKTLGASFTVSNQSNQISSKMHSVNSSYNSLKQGRSAMVAAKMLSRKRDLNRIYNSVEGGPSNQRLLEDNDHSIDIPENAIVKNLKQVKATEADKATKAVKVYSLDNSTSNRTLKNSAKGCQQAKPVACGKYGIICDQELDFDQLRPPKIVPLSQVLKASERHAKFEKEPVLPSIRKKKNVRCNGGRKLPDLPFSSHRSQGSQFNKFSSCHSREGASILETQQMHLDNTQSDDPDASEEGGADGGERNLSVSTSRPAAISKTKEIRMRSLYELSMRGNKFISSDISRSQNIMSASSTVCELEMNTQENAGRSEGGEHRASGKRSCRKLHCSSLLTKMDKLCCVCGISNKDNANCLLECGHCLIQIHQACYGISRVPKTDWYCRPCRTSSKDVACVLCGYKAGAMTRAFGSRNVVKSLLKAWDIRTEPHIMNLGSAEALYVPAKMECRNNSESATYQPCPSIKPVVHNSIISGLFDPTVKQWVHMVCGLWTPGTRCPNVDTMSAFDVSGVSLLKDYMVCYICKRPGGSCIRCCVETCHTHFHPWCAHQKGLLQSEVEGVDRDQIGFYGRCFIHADSRACHVENDNDTNKADSETEREGEPTCARTEGYKGKKQGDVQYSSYQRNGKDGCLVTQVQLDAWLYINRHKLSKNKQPKPPISDVDHDYRKEYARYKQARDWKHLLVYKSGIHALGLYTSQFFQRGAMVVEYVGEIVGHRVADKRESEYLSGKKLQYKSACYFFRIDKEQIIDATCKGGIARFVNHSCQPNCVAKVLTIRGEKKVVFLAQRDIYPGEEITYDYHFNREDEGKKIPCFCNSKNCRRYLN</sequence>
<keyword evidence="5" id="KW-0479">Metal-binding</keyword>
<dbReference type="SMART" id="SM00508">
    <property type="entry name" value="PostSET"/>
    <property type="match status" value="1"/>
</dbReference>
<evidence type="ECO:0000313" key="19">
    <source>
        <dbReference type="Proteomes" id="UP000813463"/>
    </source>
</evidence>
<keyword evidence="11" id="KW-0804">Transcription</keyword>
<reference evidence="20" key="2">
    <citation type="submission" date="2025-08" db="UniProtKB">
        <authorList>
            <consortium name="RefSeq"/>
        </authorList>
    </citation>
    <scope>IDENTIFICATION</scope>
    <source>
        <tissue evidence="20">Leaf</tissue>
    </source>
</reference>